<feature type="domain" description="Sugar phosphate transporter" evidence="1">
    <location>
        <begin position="75"/>
        <end position="138"/>
    </location>
</feature>
<dbReference type="InterPro" id="IPR004853">
    <property type="entry name" value="Sugar_P_trans_dom"/>
</dbReference>
<keyword evidence="3" id="KW-1185">Reference proteome</keyword>
<dbReference type="AlphaFoldDB" id="A0A5N5SR81"/>
<accession>A0A5N5SR81</accession>
<name>A0A5N5SR81_9CRUS</name>
<protein>
    <recommendedName>
        <fullName evidence="1">Sugar phosphate transporter domain-containing protein</fullName>
    </recommendedName>
</protein>
<dbReference type="Pfam" id="PF03151">
    <property type="entry name" value="TPT"/>
    <property type="match status" value="1"/>
</dbReference>
<proteinExistence type="predicted"/>
<organism evidence="2 3">
    <name type="scientific">Armadillidium nasatum</name>
    <dbReference type="NCBI Taxonomy" id="96803"/>
    <lineage>
        <taxon>Eukaryota</taxon>
        <taxon>Metazoa</taxon>
        <taxon>Ecdysozoa</taxon>
        <taxon>Arthropoda</taxon>
        <taxon>Crustacea</taxon>
        <taxon>Multicrustacea</taxon>
        <taxon>Malacostraca</taxon>
        <taxon>Eumalacostraca</taxon>
        <taxon>Peracarida</taxon>
        <taxon>Isopoda</taxon>
        <taxon>Oniscidea</taxon>
        <taxon>Crinocheta</taxon>
        <taxon>Armadillidiidae</taxon>
        <taxon>Armadillidium</taxon>
    </lineage>
</organism>
<dbReference type="OrthoDB" id="6418713at2759"/>
<comment type="caution">
    <text evidence="2">The sequence shown here is derived from an EMBL/GenBank/DDBJ whole genome shotgun (WGS) entry which is preliminary data.</text>
</comment>
<dbReference type="Proteomes" id="UP000326759">
    <property type="component" value="Unassembled WGS sequence"/>
</dbReference>
<dbReference type="EMBL" id="SEYY01021172">
    <property type="protein sequence ID" value="KAB7496636.1"/>
    <property type="molecule type" value="Genomic_DNA"/>
</dbReference>
<evidence type="ECO:0000313" key="2">
    <source>
        <dbReference type="EMBL" id="KAB7496636.1"/>
    </source>
</evidence>
<evidence type="ECO:0000259" key="1">
    <source>
        <dbReference type="Pfam" id="PF03151"/>
    </source>
</evidence>
<evidence type="ECO:0000313" key="3">
    <source>
        <dbReference type="Proteomes" id="UP000326759"/>
    </source>
</evidence>
<reference evidence="2 3" key="1">
    <citation type="journal article" date="2019" name="PLoS Biol.">
        <title>Sex chromosomes control vertical transmission of feminizing Wolbachia symbionts in an isopod.</title>
        <authorList>
            <person name="Becking T."/>
            <person name="Chebbi M.A."/>
            <person name="Giraud I."/>
            <person name="Moumen B."/>
            <person name="Laverre T."/>
            <person name="Caubet Y."/>
            <person name="Peccoud J."/>
            <person name="Gilbert C."/>
            <person name="Cordaux R."/>
        </authorList>
    </citation>
    <scope>NUCLEOTIDE SEQUENCE [LARGE SCALE GENOMIC DNA]</scope>
    <source>
        <strain evidence="2">ANa2</strain>
        <tissue evidence="2">Whole body excluding digestive tract and cuticle</tissue>
    </source>
</reference>
<sequence>MKYQKTFTHCCNWYSDNSSEVHPLKSNLGVQLFQENLDEKSSNYENFRREVAEVIIFILWSIICTPGHYFRAWTFVSIPKYHLQLCNSVDFRSHVSPLTYSVANASKRIAVISVSLAMLRNPVTITNIFGMFVAIFGCKYDDNLARKRAATIPLSQVVTSQSESNLHSNYAEKYFSNINGHTKNVPNGFPTGLFPNPLQTAPFYDAPPLYVLPNVTSTKKDTNNSENGYRVDNHVI</sequence>
<gene>
    <name evidence="2" type="ORF">Anas_02545</name>
</gene>